<sequence>MIVDADIPHTATEEAEENYFISMTDMMVGILFIFIIMLMIFALNYRQTTDQQIEITEDQKRRIEIVEQVARQIDHLQAEVHEDIEALSESERVRAQLLTDIRERLEKENIRVTIDQRNGVLRLDENAVRFASDHSDLTSQAASNVDAIARALSATLPAYSDCSAPLVAACSNALGLSIETVFIEGHTDVTGSDDRNWQLSTERAVNTYRRLVETAPTLKDMKNSEGRAVLSVSGYSSTRPIADEQDSAGYERNRRIDLRFVMETERRKRLEAVTNLLGQMRTQIDQLLQSAPPEASTGRGPRL</sequence>
<keyword evidence="5" id="KW-1185">Reference proteome</keyword>
<evidence type="ECO:0000313" key="5">
    <source>
        <dbReference type="Proteomes" id="UP000190135"/>
    </source>
</evidence>
<dbReference type="Gene3D" id="3.30.1330.60">
    <property type="entry name" value="OmpA-like domain"/>
    <property type="match status" value="1"/>
</dbReference>
<evidence type="ECO:0000313" key="4">
    <source>
        <dbReference type="EMBL" id="SKA22344.1"/>
    </source>
</evidence>
<gene>
    <name evidence="4" type="ORF">SAMN05428963_108196</name>
</gene>
<reference evidence="4 5" key="1">
    <citation type="submission" date="2017-02" db="EMBL/GenBank/DDBJ databases">
        <authorList>
            <person name="Peterson S.W."/>
        </authorList>
    </citation>
    <scope>NUCLEOTIDE SEQUENCE [LARGE SCALE GENOMIC DNA]</scope>
    <source>
        <strain evidence="4 5">USBA 369</strain>
    </source>
</reference>
<dbReference type="GO" id="GO:0016020">
    <property type="term" value="C:membrane"/>
    <property type="evidence" value="ECO:0007669"/>
    <property type="project" value="UniProtKB-UniRule"/>
</dbReference>
<dbReference type="PROSITE" id="PS51123">
    <property type="entry name" value="OMPA_2"/>
    <property type="match status" value="1"/>
</dbReference>
<feature type="transmembrane region" description="Helical" evidence="2">
    <location>
        <begin position="26"/>
        <end position="45"/>
    </location>
</feature>
<proteinExistence type="predicted"/>
<keyword evidence="4" id="KW-0282">Flagellum</keyword>
<dbReference type="Proteomes" id="UP000190135">
    <property type="component" value="Unassembled WGS sequence"/>
</dbReference>
<accession>A0A1T4S281</accession>
<dbReference type="EMBL" id="FUXL01000008">
    <property type="protein sequence ID" value="SKA22344.1"/>
    <property type="molecule type" value="Genomic_DNA"/>
</dbReference>
<evidence type="ECO:0000259" key="3">
    <source>
        <dbReference type="PROSITE" id="PS51123"/>
    </source>
</evidence>
<dbReference type="PANTHER" id="PTHR30329:SF20">
    <property type="entry name" value="EXPORTED PROTEIN"/>
    <property type="match status" value="1"/>
</dbReference>
<keyword evidence="2" id="KW-1133">Transmembrane helix</keyword>
<dbReference type="SUPFAM" id="SSF103088">
    <property type="entry name" value="OmpA-like"/>
    <property type="match status" value="1"/>
</dbReference>
<dbReference type="AlphaFoldDB" id="A0A1T4S281"/>
<dbReference type="InterPro" id="IPR006665">
    <property type="entry name" value="OmpA-like"/>
</dbReference>
<keyword evidence="4" id="KW-0966">Cell projection</keyword>
<dbReference type="InterPro" id="IPR036737">
    <property type="entry name" value="OmpA-like_sf"/>
</dbReference>
<keyword evidence="1 2" id="KW-0472">Membrane</keyword>
<evidence type="ECO:0000256" key="2">
    <source>
        <dbReference type="SAM" id="Phobius"/>
    </source>
</evidence>
<keyword evidence="2" id="KW-0812">Transmembrane</keyword>
<name>A0A1T4S281_9HYPH</name>
<dbReference type="RefSeq" id="WP_078708906.1">
    <property type="nucleotide sequence ID" value="NZ_FUXL01000008.1"/>
</dbReference>
<organism evidence="4 5">
    <name type="scientific">Consotaella salsifontis</name>
    <dbReference type="NCBI Taxonomy" id="1365950"/>
    <lineage>
        <taxon>Bacteria</taxon>
        <taxon>Pseudomonadati</taxon>
        <taxon>Pseudomonadota</taxon>
        <taxon>Alphaproteobacteria</taxon>
        <taxon>Hyphomicrobiales</taxon>
        <taxon>Aurantimonadaceae</taxon>
        <taxon>Consotaella</taxon>
    </lineage>
</organism>
<dbReference type="CDD" id="cd07185">
    <property type="entry name" value="OmpA_C-like"/>
    <property type="match status" value="1"/>
</dbReference>
<protein>
    <submittedName>
        <fullName evidence="4">Flagellar motor protein MotB</fullName>
    </submittedName>
</protein>
<dbReference type="Pfam" id="PF00691">
    <property type="entry name" value="OmpA"/>
    <property type="match status" value="1"/>
</dbReference>
<dbReference type="PANTHER" id="PTHR30329">
    <property type="entry name" value="STATOR ELEMENT OF FLAGELLAR MOTOR COMPLEX"/>
    <property type="match status" value="1"/>
</dbReference>
<dbReference type="STRING" id="1365950.SAMN05428963_108196"/>
<evidence type="ECO:0000256" key="1">
    <source>
        <dbReference type="PROSITE-ProRule" id="PRU00473"/>
    </source>
</evidence>
<dbReference type="OrthoDB" id="5525824at2"/>
<keyword evidence="4" id="KW-0969">Cilium</keyword>
<dbReference type="InterPro" id="IPR050330">
    <property type="entry name" value="Bact_OuterMem_StrucFunc"/>
</dbReference>
<feature type="domain" description="OmpA-like" evidence="3">
    <location>
        <begin position="117"/>
        <end position="264"/>
    </location>
</feature>